<dbReference type="EMBL" id="PGTM01000023">
    <property type="protein sequence ID" value="PJF36936.1"/>
    <property type="molecule type" value="Genomic_DNA"/>
</dbReference>
<evidence type="ECO:0000256" key="3">
    <source>
        <dbReference type="ARBA" id="ARBA00022679"/>
    </source>
</evidence>
<proteinExistence type="inferred from homology"/>
<keyword evidence="3 12" id="KW-0808">Transferase</keyword>
<dbReference type="AlphaFoldDB" id="A0A2M8PHB6"/>
<keyword evidence="10 12" id="KW-0238">DNA-binding</keyword>
<evidence type="ECO:0000256" key="6">
    <source>
        <dbReference type="ARBA" id="ARBA00022723"/>
    </source>
</evidence>
<dbReference type="SMART" id="SM00400">
    <property type="entry name" value="ZnF_CHCC"/>
    <property type="match status" value="1"/>
</dbReference>
<comment type="function">
    <text evidence="12 13">RNA polymerase that catalyzes the synthesis of short RNA molecules used as primers for DNA polymerase during DNA replication.</text>
</comment>
<dbReference type="NCBIfam" id="TIGR01391">
    <property type="entry name" value="dnaG"/>
    <property type="match status" value="1"/>
</dbReference>
<dbReference type="PANTHER" id="PTHR30313:SF2">
    <property type="entry name" value="DNA PRIMASE"/>
    <property type="match status" value="1"/>
</dbReference>
<dbReference type="GO" id="GO:0003899">
    <property type="term" value="F:DNA-directed RNA polymerase activity"/>
    <property type="evidence" value="ECO:0007669"/>
    <property type="project" value="UniProtKB-UniRule"/>
</dbReference>
<dbReference type="GO" id="GO:0005737">
    <property type="term" value="C:cytoplasm"/>
    <property type="evidence" value="ECO:0007669"/>
    <property type="project" value="TreeGrafter"/>
</dbReference>
<accession>A0A2M8PHB6</accession>
<evidence type="ECO:0000256" key="1">
    <source>
        <dbReference type="ARBA" id="ARBA00022478"/>
    </source>
</evidence>
<evidence type="ECO:0000259" key="15">
    <source>
        <dbReference type="PROSITE" id="PS50880"/>
    </source>
</evidence>
<evidence type="ECO:0000256" key="9">
    <source>
        <dbReference type="ARBA" id="ARBA00022842"/>
    </source>
</evidence>
<keyword evidence="4 12" id="KW-0548">Nucleotidyltransferase</keyword>
<dbReference type="GO" id="GO:0008270">
    <property type="term" value="F:zinc ion binding"/>
    <property type="evidence" value="ECO:0007669"/>
    <property type="project" value="UniProtKB-KW"/>
</dbReference>
<dbReference type="FunFam" id="3.90.580.10:FF:000001">
    <property type="entry name" value="DNA primase"/>
    <property type="match status" value="1"/>
</dbReference>
<dbReference type="InterPro" id="IPR006295">
    <property type="entry name" value="DNA_primase_DnaG"/>
</dbReference>
<dbReference type="PIRSF" id="PIRSF002811">
    <property type="entry name" value="DnaG"/>
    <property type="match status" value="1"/>
</dbReference>
<dbReference type="InterPro" id="IPR030846">
    <property type="entry name" value="DnaG_bac"/>
</dbReference>
<dbReference type="FunFam" id="3.90.980.10:FF:000001">
    <property type="entry name" value="DNA primase"/>
    <property type="match status" value="1"/>
</dbReference>
<evidence type="ECO:0000256" key="7">
    <source>
        <dbReference type="ARBA" id="ARBA00022771"/>
    </source>
</evidence>
<evidence type="ECO:0000256" key="12">
    <source>
        <dbReference type="HAMAP-Rule" id="MF_00974"/>
    </source>
</evidence>
<dbReference type="GO" id="GO:0000428">
    <property type="term" value="C:DNA-directed RNA polymerase complex"/>
    <property type="evidence" value="ECO:0007669"/>
    <property type="project" value="UniProtKB-KW"/>
</dbReference>
<evidence type="ECO:0000256" key="4">
    <source>
        <dbReference type="ARBA" id="ARBA00022695"/>
    </source>
</evidence>
<keyword evidence="2 12" id="KW-0639">Primosome</keyword>
<dbReference type="PANTHER" id="PTHR30313">
    <property type="entry name" value="DNA PRIMASE"/>
    <property type="match status" value="1"/>
</dbReference>
<name>A0A2M8PHB6_9CHLR</name>
<comment type="similarity">
    <text evidence="12 13">Belongs to the DnaG primase family.</text>
</comment>
<dbReference type="Gene3D" id="3.90.980.10">
    <property type="entry name" value="DNA primase, catalytic core, N-terminal domain"/>
    <property type="match status" value="1"/>
</dbReference>
<evidence type="ECO:0000256" key="10">
    <source>
        <dbReference type="ARBA" id="ARBA00023125"/>
    </source>
</evidence>
<dbReference type="InterPro" id="IPR013264">
    <property type="entry name" value="DNAG_N"/>
</dbReference>
<dbReference type="PROSITE" id="PS50880">
    <property type="entry name" value="TOPRIM"/>
    <property type="match status" value="1"/>
</dbReference>
<keyword evidence="6 13" id="KW-0479">Metal-binding</keyword>
<organism evidence="16 17">
    <name type="scientific">Candidatus Thermofonsia Clade 1 bacterium</name>
    <dbReference type="NCBI Taxonomy" id="2364210"/>
    <lineage>
        <taxon>Bacteria</taxon>
        <taxon>Bacillati</taxon>
        <taxon>Chloroflexota</taxon>
        <taxon>Candidatus Thermofontia</taxon>
        <taxon>Candidatus Thermofonsia Clade 1</taxon>
    </lineage>
</organism>
<gene>
    <name evidence="12" type="primary">dnaG</name>
    <name evidence="16" type="ORF">CUN49_02920</name>
</gene>
<evidence type="ECO:0000256" key="5">
    <source>
        <dbReference type="ARBA" id="ARBA00022705"/>
    </source>
</evidence>
<comment type="caution">
    <text evidence="12">Lacks conserved residue(s) required for the propagation of feature annotation.</text>
</comment>
<keyword evidence="8 13" id="KW-0862">Zinc</keyword>
<keyword evidence="5 12" id="KW-0235">DNA replication</keyword>
<dbReference type="Gene3D" id="3.40.1360.10">
    <property type="match status" value="1"/>
</dbReference>
<dbReference type="HAMAP" id="MF_00974">
    <property type="entry name" value="DNA_primase_DnaG"/>
    <property type="match status" value="1"/>
</dbReference>
<dbReference type="Proteomes" id="UP000229681">
    <property type="component" value="Unassembled WGS sequence"/>
</dbReference>
<dbReference type="InterPro" id="IPR037068">
    <property type="entry name" value="DNA_primase_core_N_sf"/>
</dbReference>
<dbReference type="InterPro" id="IPR006171">
    <property type="entry name" value="TOPRIM_dom"/>
</dbReference>
<keyword evidence="1 12" id="KW-0240">DNA-directed RNA polymerase</keyword>
<dbReference type="EC" id="2.7.7.101" evidence="12"/>
<dbReference type="SUPFAM" id="SSF57783">
    <property type="entry name" value="Zinc beta-ribbon"/>
    <property type="match status" value="1"/>
</dbReference>
<sequence length="681" mass="76539">MSVIQEIRAKLDLVQYISQSGVALRKAGRNFKACCPFHNEKTPSFYVFPDSQTWHCFGACSTGGDIFSYVQRRENVDFAEALRILAEKAGVQLQARTPEQQEHEARLEKLRSLLAEAARFYHQRLLNAPDAAEARAYVARRGLQEATLTQFQIGYAPDSWNAILDRLKQIGYTEQEMLEAGLLTRHEESERLYDRFRDRLMIPICDERGRVIGFGARALKPEAQPKYLNSPQTPLFDKSATLFGLHLARRSIRESETAVIVEGYMDAIQAHQHGFTNVVAQMGTALTQAQLKTLSQYARRLILALDADEAGARATLRGLEAVRQAASVARVFVDPSGALRESSRLNLELQVITPPQGKDPDDLIREDPQAWRDLLANAQSVADYVINAAVASLPANATLAEREQVARELLPLLMATENNLQQQANVQQLAYKLRLGSGKALLEWAAQHQRLKRLDRPAPAEESRASAEPGAPSAPIVVLTHGEALQEYCLAALLQYPSLLADLQRIFRQLVSEDAELESLLQPLCSADFTRPDLRAIFETFVRARAQYQEEWLSYLEANLPADLLPTLERLLLARLEAYEQRLRQASQTDPRALSKDVASLREAASLHSDEARHRAALPHHALSLRIVRLRRECTELGYLIQEADQAHLLTYLERNKLFLRAIRILQEAAHISYAKQSVSL</sequence>
<feature type="zinc finger region" description="CHC2-type" evidence="14">
    <location>
        <begin position="35"/>
        <end position="60"/>
    </location>
</feature>
<dbReference type="SMART" id="SM00493">
    <property type="entry name" value="TOPRIM"/>
    <property type="match status" value="1"/>
</dbReference>
<comment type="catalytic activity">
    <reaction evidence="12">
        <text>ssDNA + n NTP = ssDNA/pppN(pN)n-1 hybrid + (n-1) diphosphate.</text>
        <dbReference type="EC" id="2.7.7.101"/>
    </reaction>
</comment>
<dbReference type="GO" id="GO:0003677">
    <property type="term" value="F:DNA binding"/>
    <property type="evidence" value="ECO:0007669"/>
    <property type="project" value="UniProtKB-KW"/>
</dbReference>
<evidence type="ECO:0000256" key="8">
    <source>
        <dbReference type="ARBA" id="ARBA00022833"/>
    </source>
</evidence>
<dbReference type="InterPro" id="IPR050219">
    <property type="entry name" value="DnaG_primase"/>
</dbReference>
<keyword evidence="11 12" id="KW-0804">Transcription</keyword>
<evidence type="ECO:0000256" key="11">
    <source>
        <dbReference type="ARBA" id="ARBA00023163"/>
    </source>
</evidence>
<reference evidence="16 17" key="1">
    <citation type="submission" date="2017-11" db="EMBL/GenBank/DDBJ databases">
        <title>Evolution of Phototrophy in the Chloroflexi Phylum Driven by Horizontal Gene Transfer.</title>
        <authorList>
            <person name="Ward L.M."/>
            <person name="Hemp J."/>
            <person name="Shih P.M."/>
            <person name="Mcglynn S.E."/>
            <person name="Fischer W."/>
        </authorList>
    </citation>
    <scope>NUCLEOTIDE SEQUENCE [LARGE SCALE GENOMIC DNA]</scope>
    <source>
        <strain evidence="16">JP3_13</strain>
    </source>
</reference>
<evidence type="ECO:0000256" key="14">
    <source>
        <dbReference type="PIRSR" id="PIRSR002811-1"/>
    </source>
</evidence>
<comment type="cofactor">
    <cofactor evidence="13 14">
        <name>Zn(2+)</name>
        <dbReference type="ChEBI" id="CHEBI:29105"/>
    </cofactor>
    <text evidence="13 14">Binds 1 zinc ion per monomer.</text>
</comment>
<dbReference type="InterPro" id="IPR034151">
    <property type="entry name" value="TOPRIM_DnaG_bac"/>
</dbReference>
<evidence type="ECO:0000256" key="2">
    <source>
        <dbReference type="ARBA" id="ARBA00022515"/>
    </source>
</evidence>
<dbReference type="CDD" id="cd03364">
    <property type="entry name" value="TOPRIM_DnaG_primases"/>
    <property type="match status" value="1"/>
</dbReference>
<keyword evidence="7 14" id="KW-0863">Zinc-finger</keyword>
<evidence type="ECO:0000256" key="13">
    <source>
        <dbReference type="PIRNR" id="PIRNR002811"/>
    </source>
</evidence>
<keyword evidence="9" id="KW-0460">Magnesium</keyword>
<dbReference type="InterPro" id="IPR036977">
    <property type="entry name" value="DNA_primase_Znf_CHC2"/>
</dbReference>
<dbReference type="Pfam" id="PF13155">
    <property type="entry name" value="Toprim_2"/>
    <property type="match status" value="1"/>
</dbReference>
<dbReference type="Pfam" id="PF08275">
    <property type="entry name" value="DNAG_N"/>
    <property type="match status" value="1"/>
</dbReference>
<dbReference type="SUPFAM" id="SSF56731">
    <property type="entry name" value="DNA primase core"/>
    <property type="match status" value="1"/>
</dbReference>
<feature type="domain" description="Toprim" evidence="15">
    <location>
        <begin position="256"/>
        <end position="339"/>
    </location>
</feature>
<evidence type="ECO:0000313" key="16">
    <source>
        <dbReference type="EMBL" id="PJF36936.1"/>
    </source>
</evidence>
<protein>
    <recommendedName>
        <fullName evidence="12 13">DNA primase</fullName>
        <ecNumber evidence="12">2.7.7.101</ecNumber>
    </recommendedName>
</protein>
<dbReference type="GO" id="GO:1990077">
    <property type="term" value="C:primosome complex"/>
    <property type="evidence" value="ECO:0007669"/>
    <property type="project" value="UniProtKB-KW"/>
</dbReference>
<comment type="caution">
    <text evidence="16">The sequence shown here is derived from an EMBL/GenBank/DDBJ whole genome shotgun (WGS) entry which is preliminary data.</text>
</comment>
<evidence type="ECO:0000313" key="17">
    <source>
        <dbReference type="Proteomes" id="UP000229681"/>
    </source>
</evidence>
<dbReference type="Gene3D" id="3.90.580.10">
    <property type="entry name" value="Zinc finger, CHC2-type domain"/>
    <property type="match status" value="1"/>
</dbReference>
<dbReference type="GO" id="GO:0006269">
    <property type="term" value="P:DNA replication, synthesis of primer"/>
    <property type="evidence" value="ECO:0007669"/>
    <property type="project" value="UniProtKB-UniRule"/>
</dbReference>
<comment type="subunit">
    <text evidence="12">Monomer. Interacts with DnaB.</text>
</comment>
<dbReference type="Pfam" id="PF01807">
    <property type="entry name" value="Zn_ribbon_DnaG"/>
    <property type="match status" value="1"/>
</dbReference>
<dbReference type="InterPro" id="IPR002694">
    <property type="entry name" value="Znf_CHC2"/>
</dbReference>